<protein>
    <submittedName>
        <fullName evidence="1">Uncharacterized protein</fullName>
    </submittedName>
</protein>
<dbReference type="Proteomes" id="UP000887116">
    <property type="component" value="Unassembled WGS sequence"/>
</dbReference>
<reference evidence="1" key="1">
    <citation type="submission" date="2020-07" db="EMBL/GenBank/DDBJ databases">
        <title>Multicomponent nature underlies the extraordinary mechanical properties of spider dragline silk.</title>
        <authorList>
            <person name="Kono N."/>
            <person name="Nakamura H."/>
            <person name="Mori M."/>
            <person name="Yoshida Y."/>
            <person name="Ohtoshi R."/>
            <person name="Malay A.D."/>
            <person name="Moran D.A.P."/>
            <person name="Tomita M."/>
            <person name="Numata K."/>
            <person name="Arakawa K."/>
        </authorList>
    </citation>
    <scope>NUCLEOTIDE SEQUENCE</scope>
</reference>
<comment type="caution">
    <text evidence="1">The sequence shown here is derived from an EMBL/GenBank/DDBJ whole genome shotgun (WGS) entry which is preliminary data.</text>
</comment>
<evidence type="ECO:0000313" key="1">
    <source>
        <dbReference type="EMBL" id="GFR06234.1"/>
    </source>
</evidence>
<dbReference type="AlphaFoldDB" id="A0A8X6LGE0"/>
<accession>A0A8X6LGE0</accession>
<name>A0A8X6LGE0_TRICU</name>
<gene>
    <name evidence="1" type="ORF">TNCT_311971</name>
</gene>
<evidence type="ECO:0000313" key="2">
    <source>
        <dbReference type="Proteomes" id="UP000887116"/>
    </source>
</evidence>
<dbReference type="EMBL" id="BMAO01006124">
    <property type="protein sequence ID" value="GFR06234.1"/>
    <property type="molecule type" value="Genomic_DNA"/>
</dbReference>
<proteinExistence type="predicted"/>
<sequence length="107" mass="12565">MQKAAFFNRKKKQDDETSKEYYLAKSFIAKSDKLPFQVQLSLRSLQSERTRVTFIAPFELSVLCCYGERWACDWLKGGPTPALLIGRFCIQSRLLFLNQLFLRLRSY</sequence>
<organism evidence="1 2">
    <name type="scientific">Trichonephila clavata</name>
    <name type="common">Joro spider</name>
    <name type="synonym">Nephila clavata</name>
    <dbReference type="NCBI Taxonomy" id="2740835"/>
    <lineage>
        <taxon>Eukaryota</taxon>
        <taxon>Metazoa</taxon>
        <taxon>Ecdysozoa</taxon>
        <taxon>Arthropoda</taxon>
        <taxon>Chelicerata</taxon>
        <taxon>Arachnida</taxon>
        <taxon>Araneae</taxon>
        <taxon>Araneomorphae</taxon>
        <taxon>Entelegynae</taxon>
        <taxon>Araneoidea</taxon>
        <taxon>Nephilidae</taxon>
        <taxon>Trichonephila</taxon>
    </lineage>
</organism>
<keyword evidence="2" id="KW-1185">Reference proteome</keyword>